<keyword evidence="1" id="KW-0808">Transferase</keyword>
<sequence length="365" mass="39392">MRTYVAGDLGGTNCRLILGQLDDNGASTHLFEKTYKSHEHPHLIVILQSFILEAPCKVAPIALSVCLPLTLGQVRPNVAGIAVAGPVTANRYSLITNLNWSLDAEQMSSQLNIEKVFLINDFAAIGYGLLRLTPGDLVKINDVPAQLGAPIACLGAGTGLGEVYLTHNGREYDVWSSEGGHADFASRTLLEFELLDFIRKRAGIDRVSVERVVSGSGLPVIYEFLKTKHNELVSSAVENELAQGGDPGEIITRHATDGSDVICKLAFDLWLSAYGAEAGNLALRSLCYGGLYIAGGIAPKVIKSFTSSDDTFWRSMCAKGRMKEVIQRIPTYVVTHRNVGMLGAEHVCHRLCRGLAEKGDGLLKG</sequence>
<dbReference type="SUPFAM" id="SSF53067">
    <property type="entry name" value="Actin-like ATPase domain"/>
    <property type="match status" value="1"/>
</dbReference>
<dbReference type="GO" id="GO:0005536">
    <property type="term" value="F:D-glucose binding"/>
    <property type="evidence" value="ECO:0007669"/>
    <property type="project" value="InterPro"/>
</dbReference>
<organism evidence="3 4">
    <name type="scientific">Plasmodiophora brassicae</name>
    <name type="common">Clubroot disease agent</name>
    <dbReference type="NCBI Taxonomy" id="37360"/>
    <lineage>
        <taxon>Eukaryota</taxon>
        <taxon>Sar</taxon>
        <taxon>Rhizaria</taxon>
        <taxon>Endomyxa</taxon>
        <taxon>Phytomyxea</taxon>
        <taxon>Plasmodiophorida</taxon>
        <taxon>Plasmodiophoridae</taxon>
        <taxon>Plasmodiophora</taxon>
    </lineage>
</organism>
<dbReference type="NCBIfam" id="TIGR00749">
    <property type="entry name" value="glk"/>
    <property type="match status" value="1"/>
</dbReference>
<dbReference type="Proteomes" id="UP000039324">
    <property type="component" value="Unassembled WGS sequence"/>
</dbReference>
<dbReference type="Pfam" id="PF02685">
    <property type="entry name" value="Glucokinase"/>
    <property type="match status" value="1"/>
</dbReference>
<dbReference type="OMA" id="NNHWRLS"/>
<keyword evidence="2" id="KW-0418">Kinase</keyword>
<dbReference type="EMBL" id="CDSF01000013">
    <property type="protein sequence ID" value="CEO95172.1"/>
    <property type="molecule type" value="Genomic_DNA"/>
</dbReference>
<evidence type="ECO:0000313" key="4">
    <source>
        <dbReference type="Proteomes" id="UP000039324"/>
    </source>
</evidence>
<dbReference type="CDD" id="cd24008">
    <property type="entry name" value="ASKHA_NBD_GLK"/>
    <property type="match status" value="1"/>
</dbReference>
<keyword evidence="4" id="KW-1185">Reference proteome</keyword>
<dbReference type="InterPro" id="IPR043129">
    <property type="entry name" value="ATPase_NBD"/>
</dbReference>
<dbReference type="GO" id="GO:0005524">
    <property type="term" value="F:ATP binding"/>
    <property type="evidence" value="ECO:0007669"/>
    <property type="project" value="InterPro"/>
</dbReference>
<dbReference type="STRING" id="37360.A0A0G4IJB3"/>
<evidence type="ECO:0000313" key="3">
    <source>
        <dbReference type="EMBL" id="CEO95172.1"/>
    </source>
</evidence>
<name>A0A0G4IJB3_PLABS</name>
<gene>
    <name evidence="3" type="ORF">PBRA_003938</name>
</gene>
<reference evidence="3 4" key="1">
    <citation type="submission" date="2015-02" db="EMBL/GenBank/DDBJ databases">
        <authorList>
            <person name="Chooi Y.-H."/>
        </authorList>
    </citation>
    <scope>NUCLEOTIDE SEQUENCE [LARGE SCALE GENOMIC DNA]</scope>
    <source>
        <strain evidence="3">E3</strain>
    </source>
</reference>
<evidence type="ECO:0000256" key="1">
    <source>
        <dbReference type="ARBA" id="ARBA00022679"/>
    </source>
</evidence>
<evidence type="ECO:0000256" key="2">
    <source>
        <dbReference type="ARBA" id="ARBA00022777"/>
    </source>
</evidence>
<dbReference type="PANTHER" id="PTHR47363">
    <property type="entry name" value="GLUCOKINASE"/>
    <property type="match status" value="1"/>
</dbReference>
<dbReference type="OrthoDB" id="10251652at2759"/>
<proteinExistence type="predicted"/>
<dbReference type="PANTHER" id="PTHR47363:SF1">
    <property type="entry name" value="GLUCOKINASE"/>
    <property type="match status" value="1"/>
</dbReference>
<dbReference type="Gene3D" id="3.30.420.40">
    <property type="match status" value="1"/>
</dbReference>
<evidence type="ECO:0008006" key="5">
    <source>
        <dbReference type="Google" id="ProtNLM"/>
    </source>
</evidence>
<dbReference type="InterPro" id="IPR003836">
    <property type="entry name" value="Glucokinase"/>
</dbReference>
<dbReference type="Gene3D" id="3.40.367.20">
    <property type="match status" value="1"/>
</dbReference>
<protein>
    <recommendedName>
        <fullName evidence="5">Glucokinase</fullName>
    </recommendedName>
</protein>
<dbReference type="AlphaFoldDB" id="A0A0G4IJB3"/>
<dbReference type="GO" id="GO:0004340">
    <property type="term" value="F:glucokinase activity"/>
    <property type="evidence" value="ECO:0007669"/>
    <property type="project" value="InterPro"/>
</dbReference>
<dbReference type="GO" id="GO:0006096">
    <property type="term" value="P:glycolytic process"/>
    <property type="evidence" value="ECO:0007669"/>
    <property type="project" value="InterPro"/>
</dbReference>
<accession>A0A0G4IJB3</accession>